<dbReference type="InterPro" id="IPR002913">
    <property type="entry name" value="START_lipid-bd_dom"/>
</dbReference>
<accession>A0A4V6RYC3</accession>
<dbReference type="GO" id="GO:0003700">
    <property type="term" value="F:DNA-binding transcription factor activity"/>
    <property type="evidence" value="ECO:0007669"/>
    <property type="project" value="InterPro"/>
</dbReference>
<evidence type="ECO:0000256" key="3">
    <source>
        <dbReference type="ARBA" id="ARBA00022782"/>
    </source>
</evidence>
<protein>
    <recommendedName>
        <fullName evidence="17">Homeobox domain-containing protein</fullName>
    </recommendedName>
</protein>
<name>A0A4V6RYC3_CAMSN</name>
<dbReference type="InterPro" id="IPR009057">
    <property type="entry name" value="Homeodomain-like_sf"/>
</dbReference>
<proteinExistence type="inferred from homology"/>
<evidence type="ECO:0000256" key="1">
    <source>
        <dbReference type="ARBA" id="ARBA00004123"/>
    </source>
</evidence>
<reference evidence="15 16" key="1">
    <citation type="journal article" date="2018" name="Proc. Natl. Acad. Sci. U.S.A.">
        <title>Draft genome sequence of Camellia sinensis var. sinensis provides insights into the evolution of the tea genome and tea quality.</title>
        <authorList>
            <person name="Wei C."/>
            <person name="Yang H."/>
            <person name="Wang S."/>
            <person name="Zhao J."/>
            <person name="Liu C."/>
            <person name="Gao L."/>
            <person name="Xia E."/>
            <person name="Lu Y."/>
            <person name="Tai Y."/>
            <person name="She G."/>
            <person name="Sun J."/>
            <person name="Cao H."/>
            <person name="Tong W."/>
            <person name="Gao Q."/>
            <person name="Li Y."/>
            <person name="Deng W."/>
            <person name="Jiang X."/>
            <person name="Wang W."/>
            <person name="Chen Q."/>
            <person name="Zhang S."/>
            <person name="Li H."/>
            <person name="Wu J."/>
            <person name="Wang P."/>
            <person name="Li P."/>
            <person name="Shi C."/>
            <person name="Zheng F."/>
            <person name="Jian J."/>
            <person name="Huang B."/>
            <person name="Shan D."/>
            <person name="Shi M."/>
            <person name="Fang C."/>
            <person name="Yue Y."/>
            <person name="Li F."/>
            <person name="Li D."/>
            <person name="Wei S."/>
            <person name="Han B."/>
            <person name="Jiang C."/>
            <person name="Yin Y."/>
            <person name="Xia T."/>
            <person name="Zhang Z."/>
            <person name="Bennetzen J.L."/>
            <person name="Zhao S."/>
            <person name="Wan X."/>
        </authorList>
    </citation>
    <scope>NUCLEOTIDE SEQUENCE [LARGE SCALE GENOMIC DNA]</scope>
    <source>
        <strain evidence="16">cv. Shuchazao</strain>
        <tissue evidence="15">Leaf</tissue>
    </source>
</reference>
<evidence type="ECO:0000256" key="11">
    <source>
        <dbReference type="RuleBase" id="RU000682"/>
    </source>
</evidence>
<dbReference type="CDD" id="cd14686">
    <property type="entry name" value="bZIP"/>
    <property type="match status" value="1"/>
</dbReference>
<feature type="domain" description="START" evidence="14">
    <location>
        <begin position="280"/>
        <end position="508"/>
    </location>
</feature>
<evidence type="ECO:0000256" key="8">
    <source>
        <dbReference type="ARBA" id="ARBA00023163"/>
    </source>
</evidence>
<keyword evidence="3" id="KW-0221">Differentiation</keyword>
<keyword evidence="16" id="KW-1185">Reference proteome</keyword>
<comment type="subcellular location">
    <subcellularLocation>
        <location evidence="1 10 11">Nucleus</location>
    </subcellularLocation>
</comment>
<evidence type="ECO:0000256" key="2">
    <source>
        <dbReference type="ARBA" id="ARBA00010338"/>
    </source>
</evidence>
<keyword evidence="8" id="KW-0804">Transcription</keyword>
<dbReference type="InterPro" id="IPR013978">
    <property type="entry name" value="MEKHLA"/>
</dbReference>
<keyword evidence="4" id="KW-0805">Transcription regulation</keyword>
<dbReference type="Pfam" id="PF00046">
    <property type="entry name" value="Homeodomain"/>
    <property type="match status" value="1"/>
</dbReference>
<dbReference type="Proteomes" id="UP000306102">
    <property type="component" value="Unassembled WGS sequence"/>
</dbReference>
<keyword evidence="6 10" id="KW-0238">DNA-binding</keyword>
<evidence type="ECO:0000259" key="13">
    <source>
        <dbReference type="PROSITE" id="PS50071"/>
    </source>
</evidence>
<feature type="DNA-binding region" description="Homeobox" evidence="10">
    <location>
        <begin position="149"/>
        <end position="212"/>
    </location>
</feature>
<organism evidence="15 16">
    <name type="scientific">Camellia sinensis var. sinensis</name>
    <name type="common">China tea</name>
    <dbReference type="NCBI Taxonomy" id="542762"/>
    <lineage>
        <taxon>Eukaryota</taxon>
        <taxon>Viridiplantae</taxon>
        <taxon>Streptophyta</taxon>
        <taxon>Embryophyta</taxon>
        <taxon>Tracheophyta</taxon>
        <taxon>Spermatophyta</taxon>
        <taxon>Magnoliopsida</taxon>
        <taxon>eudicotyledons</taxon>
        <taxon>Gunneridae</taxon>
        <taxon>Pentapetalae</taxon>
        <taxon>asterids</taxon>
        <taxon>Ericales</taxon>
        <taxon>Theaceae</taxon>
        <taxon>Camellia</taxon>
    </lineage>
</organism>
<evidence type="ECO:0000256" key="9">
    <source>
        <dbReference type="ARBA" id="ARBA00023242"/>
    </source>
</evidence>
<keyword evidence="5 12" id="KW-0175">Coiled coil</keyword>
<evidence type="ECO:0000256" key="5">
    <source>
        <dbReference type="ARBA" id="ARBA00023054"/>
    </source>
</evidence>
<dbReference type="GO" id="GO:0030154">
    <property type="term" value="P:cell differentiation"/>
    <property type="evidence" value="ECO:0007669"/>
    <property type="project" value="UniProtKB-KW"/>
</dbReference>
<evidence type="ECO:0000256" key="10">
    <source>
        <dbReference type="PROSITE-ProRule" id="PRU00108"/>
    </source>
</evidence>
<dbReference type="InterPro" id="IPR001356">
    <property type="entry name" value="HD"/>
</dbReference>
<feature type="coiled-coil region" evidence="12">
    <location>
        <begin position="221"/>
        <end position="248"/>
    </location>
</feature>
<evidence type="ECO:0000259" key="14">
    <source>
        <dbReference type="PROSITE" id="PS50848"/>
    </source>
</evidence>
<dbReference type="CDD" id="cd08875">
    <property type="entry name" value="START_ArGLABRA2_like"/>
    <property type="match status" value="1"/>
</dbReference>
<dbReference type="PROSITE" id="PS50848">
    <property type="entry name" value="START"/>
    <property type="match status" value="1"/>
</dbReference>
<dbReference type="PROSITE" id="PS50071">
    <property type="entry name" value="HOMEOBOX_2"/>
    <property type="match status" value="1"/>
</dbReference>
<dbReference type="InterPro" id="IPR023393">
    <property type="entry name" value="START-like_dom_sf"/>
</dbReference>
<evidence type="ECO:0000313" key="16">
    <source>
        <dbReference type="Proteomes" id="UP000306102"/>
    </source>
</evidence>
<dbReference type="GO" id="GO:0005634">
    <property type="term" value="C:nucleus"/>
    <property type="evidence" value="ECO:0007669"/>
    <property type="project" value="UniProtKB-SubCell"/>
</dbReference>
<comment type="similarity">
    <text evidence="2">Belongs to the HD-ZIP homeobox family. Class III subfamily.</text>
</comment>
<evidence type="ECO:0000313" key="15">
    <source>
        <dbReference type="EMBL" id="THG06947.1"/>
    </source>
</evidence>
<dbReference type="InterPro" id="IPR044830">
    <property type="entry name" value="HD-Zip_III"/>
</dbReference>
<dbReference type="SMART" id="SM00234">
    <property type="entry name" value="START"/>
    <property type="match status" value="1"/>
</dbReference>
<evidence type="ECO:0000256" key="7">
    <source>
        <dbReference type="ARBA" id="ARBA00023155"/>
    </source>
</evidence>
<dbReference type="EMBL" id="SDRB02010319">
    <property type="protein sequence ID" value="THG06947.1"/>
    <property type="molecule type" value="Genomic_DNA"/>
</dbReference>
<comment type="caution">
    <text evidence="15">The sequence shown here is derived from an EMBL/GenBank/DDBJ whole genome shotgun (WGS) entry which is preliminary data.</text>
</comment>
<dbReference type="FunFam" id="1.10.10.60:FF:000197">
    <property type="entry name" value="Homeobox-leucine zipper protein REVOLUTA"/>
    <property type="match status" value="1"/>
</dbReference>
<evidence type="ECO:0000256" key="6">
    <source>
        <dbReference type="ARBA" id="ARBA00023125"/>
    </source>
</evidence>
<dbReference type="GO" id="GO:0008289">
    <property type="term" value="F:lipid binding"/>
    <property type="evidence" value="ECO:0007669"/>
    <property type="project" value="InterPro"/>
</dbReference>
<dbReference type="PANTHER" id="PTHR45950">
    <property type="entry name" value="HOMEOBOX-LEUCINE ZIPPER PROTEIN ATHB-14"/>
    <property type="match status" value="1"/>
</dbReference>
<dbReference type="SUPFAM" id="SSF55961">
    <property type="entry name" value="Bet v1-like"/>
    <property type="match status" value="1"/>
</dbReference>
<gene>
    <name evidence="15" type="ORF">TEA_000684</name>
</gene>
<evidence type="ECO:0008006" key="17">
    <source>
        <dbReference type="Google" id="ProtNLM"/>
    </source>
</evidence>
<dbReference type="Pfam" id="PF01852">
    <property type="entry name" value="START"/>
    <property type="match status" value="1"/>
</dbReference>
<dbReference type="CDD" id="cd00086">
    <property type="entry name" value="homeodomain"/>
    <property type="match status" value="1"/>
</dbReference>
<dbReference type="SMART" id="SM00389">
    <property type="entry name" value="HOX"/>
    <property type="match status" value="1"/>
</dbReference>
<dbReference type="STRING" id="542762.A0A4V6RYC3"/>
<evidence type="ECO:0000256" key="4">
    <source>
        <dbReference type="ARBA" id="ARBA00023015"/>
    </source>
</evidence>
<evidence type="ECO:0000256" key="12">
    <source>
        <dbReference type="SAM" id="Coils"/>
    </source>
</evidence>
<dbReference type="GO" id="GO:0003677">
    <property type="term" value="F:DNA binding"/>
    <property type="evidence" value="ECO:0007669"/>
    <property type="project" value="UniProtKB-UniRule"/>
</dbReference>
<dbReference type="SUPFAM" id="SSF46689">
    <property type="entry name" value="Homeodomain-like"/>
    <property type="match status" value="1"/>
</dbReference>
<keyword evidence="9 10" id="KW-0539">Nucleus</keyword>
<feature type="domain" description="Homeobox" evidence="13">
    <location>
        <begin position="147"/>
        <end position="211"/>
    </location>
</feature>
<dbReference type="Gene3D" id="3.30.530.20">
    <property type="match status" value="1"/>
</dbReference>
<dbReference type="PANTHER" id="PTHR45950:SF10">
    <property type="entry name" value="HOMEOBOX-LEUCINE ZIPPER PROTEIN REVOLUTA"/>
    <property type="match status" value="1"/>
</dbReference>
<dbReference type="AlphaFoldDB" id="A0A4V6RYC3"/>
<dbReference type="Pfam" id="PF08670">
    <property type="entry name" value="MEKHLA"/>
    <property type="match status" value="1"/>
</dbReference>
<keyword evidence="7 10" id="KW-0371">Homeobox</keyword>
<sequence length="918" mass="101142">MLPYKNTVKKLVSMISTSSSLVVVVRAENRAVEADFVVSWKFGREIRVYFSSKSRDFRAISENLDIWGLKNGAYLVSYSKLHRQVESAIVRFSSSFVSIISDYFSLIDLAVTEIGVGNCTEASNSSKMAMAVAHQHRESSSDSINRHLDAGKYVRYTGEQVEALERVYAECPKPSSLRRQQLIRDCPILSNIEPKQIKVWFQNRRCREKQRKEASRLQTVNRKLTAMNKLLMEENDRLQKQVSQLVCENGFMRQQLHTASAATDASCESVVTTTQHSMRDANNPAGLLSIAEETLAEFLSKATGTAVDWVQMPGMKPGPDSVGIFAISHRCSGVAARACGLVSLEPTKIAEILKDRPSWFRDCRSLEVFTMFPAGNGGTIELLYTQIYAPTTLAPARDFWTLRYTTNLENGSLVVCERSLSGSGAGPNAVAASQFVRAEMLPSGYLIRPCEGGGSIIHIVDHLNLEAWSVPEVLRPLYESSKVVAQKMTIAALRYIRQIAQEASGEVVYGLGRQPAVLRTFSQRLSRGFNDAVNGFNDGGWSIVNCDGAEDVMVAVNSTKNLDATSMLVRFLREHRSEWADFNVDAYSAAALKASSFAYPGMRPTRFTGSQIIMPLGHTIEQEQTLEVIRLEGHSFAQEDAFMSRDIHLLQICSGIDENVVGACAELVFAPIDEMFPDDAPLLPSGFRIIPLDSKSDTLTANRTLDLTSSLEVGPATNQVSGDTSSCYNARSVLTIAFQFPFENNLQDNIAAMARQYVRSVISSVQRVAMAISPSGLSPTVGPKLSPGTELLRSDSVGGESLLKHLWHHPDAILCCSLKSLPVFIFANQAGLDMLETTLVALQDITLDKIFDESGRKALYSDFAKIMQQGFACLPAGICMSTMGRHVSYDQAIAWKVLAAEENTVHCLAFSFVNWSFV</sequence>
<dbReference type="Gene3D" id="1.10.10.60">
    <property type="entry name" value="Homeodomain-like"/>
    <property type="match status" value="1"/>
</dbReference>